<evidence type="ECO:0000313" key="3">
    <source>
        <dbReference type="EMBL" id="CCH67878.1"/>
    </source>
</evidence>
<reference evidence="4" key="2">
    <citation type="submission" date="2016-01" db="EMBL/GenBank/DDBJ databases">
        <title>Diatom-associated endosymboitic cyanobacterium lacks core nitrogen metabolism enzymes.</title>
        <authorList>
            <person name="Hilton J.A."/>
            <person name="Foster R.A."/>
            <person name="Tripp H.J."/>
            <person name="Carter B.J."/>
            <person name="Zehr J.P."/>
            <person name="Villareal T.A."/>
        </authorList>
    </citation>
    <scope>NUCLEOTIDE SEQUENCE [LARGE SCALE GENOMIC DNA]</scope>
    <source>
        <strain evidence="4">HH01</strain>
    </source>
</reference>
<keyword evidence="4" id="KW-1185">Reference proteome</keyword>
<proteinExistence type="predicted"/>
<feature type="region of interest" description="Disordered" evidence="1">
    <location>
        <begin position="85"/>
        <end position="115"/>
    </location>
</feature>
<evidence type="ECO:0000256" key="1">
    <source>
        <dbReference type="SAM" id="MobiDB-lite"/>
    </source>
</evidence>
<dbReference type="EMBL" id="CAIY01000069">
    <property type="protein sequence ID" value="CCH67878.1"/>
    <property type="molecule type" value="Genomic_DNA"/>
</dbReference>
<name>M1X132_9NOST</name>
<sequence length="115" mass="13051">MNAVLPRFLKLSYRREPLISALITIGIVDTIIGGFNDSWSLFSIGLSTIGITSIALLWRLWSHNQRLQSKTEKSVAQQQQYYLPSQPISSPSKLPILTIPKEKSPRNLKKYPNIE</sequence>
<dbReference type="RefSeq" id="WP_008235006.1">
    <property type="nucleotide sequence ID" value="NZ_CAIY01000069.1"/>
</dbReference>
<accession>M1X132</accession>
<gene>
    <name evidence="3" type="ORF">RINTHH_17230</name>
</gene>
<dbReference type="Proteomes" id="UP000053051">
    <property type="component" value="Unassembled WGS sequence"/>
</dbReference>
<evidence type="ECO:0000256" key="2">
    <source>
        <dbReference type="SAM" id="Phobius"/>
    </source>
</evidence>
<organism evidence="3 4">
    <name type="scientific">Richelia intracellularis HH01</name>
    <dbReference type="NCBI Taxonomy" id="1165094"/>
    <lineage>
        <taxon>Bacteria</taxon>
        <taxon>Bacillati</taxon>
        <taxon>Cyanobacteriota</taxon>
        <taxon>Cyanophyceae</taxon>
        <taxon>Nostocales</taxon>
        <taxon>Nostocaceae</taxon>
        <taxon>Richelia</taxon>
    </lineage>
</organism>
<comment type="caution">
    <text evidence="3">The sequence shown here is derived from an EMBL/GenBank/DDBJ whole genome shotgun (WGS) entry which is preliminary data.</text>
</comment>
<keyword evidence="2" id="KW-1133">Transmembrane helix</keyword>
<keyword evidence="2" id="KW-0472">Membrane</keyword>
<dbReference type="OrthoDB" id="465742at2"/>
<reference evidence="3 4" key="1">
    <citation type="submission" date="2012-05" db="EMBL/GenBank/DDBJ databases">
        <authorList>
            <person name="Hilton J."/>
        </authorList>
    </citation>
    <scope>NUCLEOTIDE SEQUENCE [LARGE SCALE GENOMIC DNA]</scope>
    <source>
        <strain evidence="3 4">HH01</strain>
    </source>
</reference>
<keyword evidence="2" id="KW-0812">Transmembrane</keyword>
<evidence type="ECO:0000313" key="4">
    <source>
        <dbReference type="Proteomes" id="UP000053051"/>
    </source>
</evidence>
<dbReference type="STRING" id="1165094.RINTHH_17230"/>
<dbReference type="AlphaFoldDB" id="M1X132"/>
<feature type="transmembrane region" description="Helical" evidence="2">
    <location>
        <begin position="41"/>
        <end position="61"/>
    </location>
</feature>
<feature type="transmembrane region" description="Helical" evidence="2">
    <location>
        <begin position="17"/>
        <end position="35"/>
    </location>
</feature>
<protein>
    <submittedName>
        <fullName evidence="3">Uncharacterized protein</fullName>
    </submittedName>
</protein>